<name>A0A9X2RID5_9BACT</name>
<keyword evidence="2" id="KW-1185">Reference proteome</keyword>
<evidence type="ECO:0000313" key="1">
    <source>
        <dbReference type="EMBL" id="MCP9292784.1"/>
    </source>
</evidence>
<proteinExistence type="predicted"/>
<organism evidence="1 2">
    <name type="scientific">Gracilimonas sediminicola</name>
    <dbReference type="NCBI Taxonomy" id="2952158"/>
    <lineage>
        <taxon>Bacteria</taxon>
        <taxon>Pseudomonadati</taxon>
        <taxon>Balneolota</taxon>
        <taxon>Balneolia</taxon>
        <taxon>Balneolales</taxon>
        <taxon>Balneolaceae</taxon>
        <taxon>Gracilimonas</taxon>
    </lineage>
</organism>
<comment type="caution">
    <text evidence="1">The sequence shown here is derived from an EMBL/GenBank/DDBJ whole genome shotgun (WGS) entry which is preliminary data.</text>
</comment>
<sequence>MEATSLKEVYASVNNDARTVYVVPLIRYSHKKSDYLYLLYKNLIEESDYDIQSISVFNHFKLVAGILSNRQAILHYHWLEFQDFKSLLGMPWKMFCIYLFHKLGGNIVWTLHNEFPHDQKYLGLHRFLHKKMAAWSDVLHVHCEKAMNIMSERLQASKEKFELIPHPAFPAESIDKSVARQNLNEHYGCELKPELPVILMFGNISHYKQIEKVADLVIDFDFECKLLVVGPVKKGNLKLFDELKDKQKQSAQIQIIPQFIDESRVPWFYSAADLCAFNYREILSSGGYHMAKAYEKQIIAPDLGCLSEEGKEANVELFTHQDELKQLLKQHLKARANG</sequence>
<dbReference type="Gene3D" id="3.40.50.2000">
    <property type="entry name" value="Glycogen Phosphorylase B"/>
    <property type="match status" value="1"/>
</dbReference>
<protein>
    <submittedName>
        <fullName evidence="1">Uncharacterized protein</fullName>
    </submittedName>
</protein>
<evidence type="ECO:0000313" key="2">
    <source>
        <dbReference type="Proteomes" id="UP001139125"/>
    </source>
</evidence>
<accession>A0A9X2RID5</accession>
<dbReference type="SUPFAM" id="SSF53756">
    <property type="entry name" value="UDP-Glycosyltransferase/glycogen phosphorylase"/>
    <property type="match status" value="1"/>
</dbReference>
<reference evidence="1" key="1">
    <citation type="submission" date="2022-06" db="EMBL/GenBank/DDBJ databases">
        <title>Gracilimonas sp. CAU 1638 isolated from sea sediment.</title>
        <authorList>
            <person name="Kim W."/>
        </authorList>
    </citation>
    <scope>NUCLEOTIDE SEQUENCE</scope>
    <source>
        <strain evidence="1">CAU 1638</strain>
    </source>
</reference>
<dbReference type="AlphaFoldDB" id="A0A9X2RID5"/>
<gene>
    <name evidence="1" type="ORF">NM125_14435</name>
</gene>
<dbReference type="RefSeq" id="WP_255135683.1">
    <property type="nucleotide sequence ID" value="NZ_JANDBC010000003.1"/>
</dbReference>
<dbReference type="Proteomes" id="UP001139125">
    <property type="component" value="Unassembled WGS sequence"/>
</dbReference>
<dbReference type="EMBL" id="JANDBC010000003">
    <property type="protein sequence ID" value="MCP9292784.1"/>
    <property type="molecule type" value="Genomic_DNA"/>
</dbReference>